<feature type="active site" description="Proton acceptor" evidence="10">
    <location>
        <position position="449"/>
    </location>
</feature>
<evidence type="ECO:0000256" key="1">
    <source>
        <dbReference type="ARBA" id="ARBA00007532"/>
    </source>
</evidence>
<evidence type="ECO:0000256" key="6">
    <source>
        <dbReference type="ARBA" id="ARBA00023027"/>
    </source>
</evidence>
<dbReference type="Pfam" id="PF02852">
    <property type="entry name" value="Pyr_redox_dim"/>
    <property type="match status" value="1"/>
</dbReference>
<dbReference type="GO" id="GO:0050660">
    <property type="term" value="F:flavin adenine dinucleotide binding"/>
    <property type="evidence" value="ECO:0007669"/>
    <property type="project" value="InterPro"/>
</dbReference>
<evidence type="ECO:0000259" key="15">
    <source>
        <dbReference type="Pfam" id="PF07992"/>
    </source>
</evidence>
<evidence type="ECO:0000256" key="12">
    <source>
        <dbReference type="PIRSR" id="PIRSR000350-4"/>
    </source>
</evidence>
<evidence type="ECO:0000256" key="2">
    <source>
        <dbReference type="ARBA" id="ARBA00012608"/>
    </source>
</evidence>
<evidence type="ECO:0000256" key="3">
    <source>
        <dbReference type="ARBA" id="ARBA00022630"/>
    </source>
</evidence>
<feature type="binding site" evidence="11">
    <location>
        <position position="208"/>
    </location>
    <ligand>
        <name>NAD(+)</name>
        <dbReference type="ChEBI" id="CHEBI:57540"/>
    </ligand>
</feature>
<feature type="binding site" evidence="11">
    <location>
        <position position="317"/>
    </location>
    <ligand>
        <name>FAD</name>
        <dbReference type="ChEBI" id="CHEBI:57692"/>
    </ligand>
</feature>
<dbReference type="PANTHER" id="PTHR22912">
    <property type="entry name" value="DISULFIDE OXIDOREDUCTASE"/>
    <property type="match status" value="1"/>
</dbReference>
<feature type="binding site" evidence="11">
    <location>
        <position position="277"/>
    </location>
    <ligand>
        <name>NAD(+)</name>
        <dbReference type="ChEBI" id="CHEBI:57540"/>
    </ligand>
</feature>
<dbReference type="InterPro" id="IPR036188">
    <property type="entry name" value="FAD/NAD-bd_sf"/>
</dbReference>
<feature type="domain" description="Pyridine nucleotide-disulphide oxidoreductase dimerisation" evidence="14">
    <location>
        <begin position="351"/>
        <end position="459"/>
    </location>
</feature>
<dbReference type="EMBL" id="LANX01000001">
    <property type="protein sequence ID" value="KJV68969.1"/>
    <property type="molecule type" value="Genomic_DNA"/>
</dbReference>
<dbReference type="AlphaFoldDB" id="A0A0F3NPX2"/>
<accession>A0A0F3NPX2</accession>
<dbReference type="GO" id="GO:0045252">
    <property type="term" value="C:oxoglutarate dehydrogenase complex"/>
    <property type="evidence" value="ECO:0007669"/>
    <property type="project" value="TreeGrafter"/>
</dbReference>
<gene>
    <name evidence="16" type="ORF">NLO413_0341</name>
</gene>
<dbReference type="SUPFAM" id="SSF51905">
    <property type="entry name" value="FAD/NAD(P)-binding domain"/>
    <property type="match status" value="1"/>
</dbReference>
<dbReference type="PIRSF" id="PIRSF000350">
    <property type="entry name" value="Mercury_reductase_MerA"/>
    <property type="match status" value="1"/>
</dbReference>
<evidence type="ECO:0000256" key="5">
    <source>
        <dbReference type="ARBA" id="ARBA00023002"/>
    </source>
</evidence>
<dbReference type="PRINTS" id="PR00411">
    <property type="entry name" value="PNDRDTASEI"/>
</dbReference>
<dbReference type="InterPro" id="IPR001100">
    <property type="entry name" value="Pyr_nuc-diS_OxRdtase"/>
</dbReference>
<dbReference type="InterPro" id="IPR050151">
    <property type="entry name" value="Class-I_Pyr_Nuc-Dis_Oxidored"/>
</dbReference>
<evidence type="ECO:0000313" key="17">
    <source>
        <dbReference type="Proteomes" id="UP000033562"/>
    </source>
</evidence>
<dbReference type="GO" id="GO:0006103">
    <property type="term" value="P:2-oxoglutarate metabolic process"/>
    <property type="evidence" value="ECO:0007669"/>
    <property type="project" value="TreeGrafter"/>
</dbReference>
<protein>
    <recommendedName>
        <fullName evidence="2 13">Dihydrolipoyl dehydrogenase</fullName>
        <ecNumber evidence="2 13">1.8.1.4</ecNumber>
    </recommendedName>
</protein>
<sequence>MEKYDVIVIGGGPGGYKCAIRAAQLGLKVACVDKNRLLGGTCLRVGCIPSKALLDSSYKYYSAKHNLSKYGVVIDNVKFDLHKAMEIKDKVVQDLSNGIEFLLSYNKIKRFCGTAKISLISADSFTIKVNDEKGEYQEITSKNVVIATGSQPSALPNVNIDEKDILSSDSILSLSNPPKRLAVIGGGVIGIEMSSVWSRLGSEVTIIECSSQIAASMDSDISKSLMNSLKKSGIKFQMSSKVTSVHYKDKGLVVECESLIDNQVTIIEVDKVLVAVGRNPCTENLIELYDIVKDDKGFIVVNDKFETNVKGIFAIGDVIGGAMLAHKAEKEGHVVAELIAGYSSYIDYEIIPNVIYTHPAVASVGKTEDYLKSIKYDYNVGKSNFSANGRARATGEDEGFVKVLTCKKTDAIIGVHIFGTYADTMINEVVVAMTYKASSEDIYHICHSHPDVNEVFKDACEIAFLKYKK</sequence>
<keyword evidence="17" id="KW-1185">Reference proteome</keyword>
<dbReference type="SUPFAM" id="SSF55424">
    <property type="entry name" value="FAD/NAD-linked reductases, dimerisation (C-terminal) domain"/>
    <property type="match status" value="1"/>
</dbReference>
<name>A0A0F3NPX2_9RICK</name>
<dbReference type="EC" id="1.8.1.4" evidence="2 13"/>
<dbReference type="InterPro" id="IPR012999">
    <property type="entry name" value="Pyr_OxRdtase_I_AS"/>
</dbReference>
<keyword evidence="6 11" id="KW-0520">NAD</keyword>
<feature type="binding site" evidence="11">
    <location>
        <begin position="148"/>
        <end position="150"/>
    </location>
    <ligand>
        <name>FAD</name>
        <dbReference type="ChEBI" id="CHEBI:57692"/>
    </ligand>
</feature>
<feature type="binding site" evidence="11">
    <location>
        <position position="51"/>
    </location>
    <ligand>
        <name>FAD</name>
        <dbReference type="ChEBI" id="CHEBI:57692"/>
    </ligand>
</feature>
<comment type="similarity">
    <text evidence="1 13">Belongs to the class-I pyridine nucleotide-disulfide oxidoreductase family.</text>
</comment>
<dbReference type="RefSeq" id="WP_045808787.1">
    <property type="nucleotide sequence ID" value="NZ_LANX01000001.1"/>
</dbReference>
<dbReference type="PROSITE" id="PS00076">
    <property type="entry name" value="PYRIDINE_REDOX_1"/>
    <property type="match status" value="1"/>
</dbReference>
<dbReference type="InterPro" id="IPR023753">
    <property type="entry name" value="FAD/NAD-binding_dom"/>
</dbReference>
<dbReference type="InterPro" id="IPR006258">
    <property type="entry name" value="Lipoamide_DH"/>
</dbReference>
<feature type="binding site" evidence="11">
    <location>
        <begin position="323"/>
        <end position="326"/>
    </location>
    <ligand>
        <name>FAD</name>
        <dbReference type="ChEBI" id="CHEBI:57692"/>
    </ligand>
</feature>
<dbReference type="STRING" id="1359163.NLO413_0341"/>
<dbReference type="InterPro" id="IPR016156">
    <property type="entry name" value="FAD/NAD-linked_Rdtase_dimer_sf"/>
</dbReference>
<comment type="catalytic activity">
    <reaction evidence="9 13">
        <text>N(6)-[(R)-dihydrolipoyl]-L-lysyl-[protein] + NAD(+) = N(6)-[(R)-lipoyl]-L-lysyl-[protein] + NADH + H(+)</text>
        <dbReference type="Rhea" id="RHEA:15045"/>
        <dbReference type="Rhea" id="RHEA-COMP:10474"/>
        <dbReference type="Rhea" id="RHEA-COMP:10475"/>
        <dbReference type="ChEBI" id="CHEBI:15378"/>
        <dbReference type="ChEBI" id="CHEBI:57540"/>
        <dbReference type="ChEBI" id="CHEBI:57945"/>
        <dbReference type="ChEBI" id="CHEBI:83099"/>
        <dbReference type="ChEBI" id="CHEBI:83100"/>
        <dbReference type="EC" id="1.8.1.4"/>
    </reaction>
</comment>
<dbReference type="PATRIC" id="fig|1359163.3.peg.330"/>
<dbReference type="OrthoDB" id="9781772at2"/>
<evidence type="ECO:0000256" key="11">
    <source>
        <dbReference type="PIRSR" id="PIRSR000350-3"/>
    </source>
</evidence>
<keyword evidence="11" id="KW-0547">Nucleotide-binding</keyword>
<organism evidence="16 17">
    <name type="scientific">Candidatus Neoehrlichia procyonis str. RAC413</name>
    <dbReference type="NCBI Taxonomy" id="1359163"/>
    <lineage>
        <taxon>Bacteria</taxon>
        <taxon>Pseudomonadati</taxon>
        <taxon>Pseudomonadota</taxon>
        <taxon>Alphaproteobacteria</taxon>
        <taxon>Rickettsiales</taxon>
        <taxon>Anaplasmataceae</taxon>
        <taxon>Candidatus Neoehrlichia</taxon>
    </lineage>
</organism>
<evidence type="ECO:0000313" key="16">
    <source>
        <dbReference type="EMBL" id="KJV68969.1"/>
    </source>
</evidence>
<comment type="miscellaneous">
    <text evidence="13">The active site is a redox-active disulfide bond.</text>
</comment>
<dbReference type="Gene3D" id="3.30.390.30">
    <property type="match status" value="1"/>
</dbReference>
<evidence type="ECO:0000256" key="7">
    <source>
        <dbReference type="ARBA" id="ARBA00023157"/>
    </source>
</evidence>
<dbReference type="Gene3D" id="3.50.50.60">
    <property type="entry name" value="FAD/NAD(P)-binding domain"/>
    <property type="match status" value="2"/>
</dbReference>
<dbReference type="FunFam" id="3.30.390.30:FF:000001">
    <property type="entry name" value="Dihydrolipoyl dehydrogenase"/>
    <property type="match status" value="1"/>
</dbReference>
<evidence type="ECO:0000259" key="14">
    <source>
        <dbReference type="Pfam" id="PF02852"/>
    </source>
</evidence>
<dbReference type="PANTHER" id="PTHR22912:SF151">
    <property type="entry name" value="DIHYDROLIPOYL DEHYDROGENASE, MITOCHONDRIAL"/>
    <property type="match status" value="1"/>
</dbReference>
<dbReference type="PRINTS" id="PR00368">
    <property type="entry name" value="FADPNR"/>
</dbReference>
<keyword evidence="3 13" id="KW-0285">Flavoprotein</keyword>
<reference evidence="16 17" key="1">
    <citation type="submission" date="2015-02" db="EMBL/GenBank/DDBJ databases">
        <title>Genome Sequencing of Rickettsiales.</title>
        <authorList>
            <person name="Daugherty S.C."/>
            <person name="Su Q."/>
            <person name="Abolude K."/>
            <person name="Beier-Sexton M."/>
            <person name="Carlyon J.A."/>
            <person name="Carter R."/>
            <person name="Day N.P."/>
            <person name="Dumler S.J."/>
            <person name="Dyachenko V."/>
            <person name="Godinez A."/>
            <person name="Kurtti T.J."/>
            <person name="Lichay M."/>
            <person name="Mullins K.E."/>
            <person name="Ott S."/>
            <person name="Pappas-Brown V."/>
            <person name="Paris D.H."/>
            <person name="Patel P."/>
            <person name="Richards A.L."/>
            <person name="Sadzewicz L."/>
            <person name="Sears K."/>
            <person name="Seidman D."/>
            <person name="Sengamalay N."/>
            <person name="Stenos J."/>
            <person name="Tallon L.J."/>
            <person name="Vincent G."/>
            <person name="Fraser C.M."/>
            <person name="Munderloh U."/>
            <person name="Dunning-Hotopp J.C."/>
        </authorList>
    </citation>
    <scope>NUCLEOTIDE SEQUENCE [LARGE SCALE GENOMIC DNA]</scope>
    <source>
        <strain evidence="16 17">RAC413</strain>
    </source>
</reference>
<dbReference type="GO" id="GO:0004148">
    <property type="term" value="F:dihydrolipoyl dehydrogenase (NADH) activity"/>
    <property type="evidence" value="ECO:0007669"/>
    <property type="project" value="UniProtKB-EC"/>
</dbReference>
<dbReference type="NCBIfam" id="TIGR01350">
    <property type="entry name" value="lipoamide_DH"/>
    <property type="match status" value="1"/>
</dbReference>
<comment type="cofactor">
    <cofactor evidence="11 13">
        <name>FAD</name>
        <dbReference type="ChEBI" id="CHEBI:57692"/>
    </cofactor>
    <text evidence="11 13">Binds 1 FAD per subunit.</text>
</comment>
<keyword evidence="8 13" id="KW-0676">Redox-active center</keyword>
<keyword evidence="5 13" id="KW-0560">Oxidoreductase</keyword>
<feature type="binding site" evidence="11">
    <location>
        <begin position="185"/>
        <end position="192"/>
    </location>
    <ligand>
        <name>NAD(+)</name>
        <dbReference type="ChEBI" id="CHEBI:57540"/>
    </ligand>
</feature>
<proteinExistence type="inferred from homology"/>
<feature type="domain" description="FAD/NAD(P)-binding" evidence="15">
    <location>
        <begin position="4"/>
        <end position="332"/>
    </location>
</feature>
<evidence type="ECO:0000256" key="4">
    <source>
        <dbReference type="ARBA" id="ARBA00022827"/>
    </source>
</evidence>
<keyword evidence="7" id="KW-1015">Disulfide bond</keyword>
<evidence type="ECO:0000256" key="8">
    <source>
        <dbReference type="ARBA" id="ARBA00023284"/>
    </source>
</evidence>
<evidence type="ECO:0000256" key="13">
    <source>
        <dbReference type="RuleBase" id="RU003692"/>
    </source>
</evidence>
<evidence type="ECO:0000256" key="10">
    <source>
        <dbReference type="PIRSR" id="PIRSR000350-2"/>
    </source>
</evidence>
<keyword evidence="4 11" id="KW-0274">FAD</keyword>
<feature type="disulfide bond" description="Redox-active" evidence="12">
    <location>
        <begin position="42"/>
        <end position="47"/>
    </location>
</feature>
<dbReference type="Proteomes" id="UP000033562">
    <property type="component" value="Unassembled WGS sequence"/>
</dbReference>
<dbReference type="Pfam" id="PF07992">
    <property type="entry name" value="Pyr_redox_2"/>
    <property type="match status" value="1"/>
</dbReference>
<evidence type="ECO:0000256" key="9">
    <source>
        <dbReference type="ARBA" id="ARBA00049187"/>
    </source>
</evidence>
<dbReference type="InterPro" id="IPR004099">
    <property type="entry name" value="Pyr_nucl-diS_OxRdtase_dimer"/>
</dbReference>
<comment type="caution">
    <text evidence="16">The sequence shown here is derived from an EMBL/GenBank/DDBJ whole genome shotgun (WGS) entry which is preliminary data.</text>
</comment>